<dbReference type="RefSeq" id="WP_096432811.1">
    <property type="nucleotide sequence ID" value="NZ_AP018042.1"/>
</dbReference>
<keyword evidence="1" id="KW-0812">Transmembrane</keyword>
<dbReference type="Pfam" id="PF13593">
    <property type="entry name" value="SBF_like"/>
    <property type="match status" value="1"/>
</dbReference>
<keyword evidence="3" id="KW-1185">Reference proteome</keyword>
<feature type="transmembrane region" description="Helical" evidence="1">
    <location>
        <begin position="99"/>
        <end position="122"/>
    </location>
</feature>
<dbReference type="InterPro" id="IPR016833">
    <property type="entry name" value="Put_Na-Bile_cotransptr"/>
</dbReference>
<dbReference type="PIRSF" id="PIRSF026166">
    <property type="entry name" value="UCP026166"/>
    <property type="match status" value="1"/>
</dbReference>
<dbReference type="Gene3D" id="1.20.1530.20">
    <property type="match status" value="1"/>
</dbReference>
<dbReference type="AlphaFoldDB" id="A0A1Y1CPV2"/>
<accession>A0A1Y1CPV2</accession>
<dbReference type="PANTHER" id="PTHR18640">
    <property type="entry name" value="SOLUTE CARRIER FAMILY 10 MEMBER 7"/>
    <property type="match status" value="1"/>
</dbReference>
<feature type="transmembrane region" description="Helical" evidence="1">
    <location>
        <begin position="69"/>
        <end position="87"/>
    </location>
</feature>
<proteinExistence type="predicted"/>
<dbReference type="KEGG" id="mbas:ALGA_4175"/>
<keyword evidence="1" id="KW-1133">Transmembrane helix</keyword>
<evidence type="ECO:0000313" key="3">
    <source>
        <dbReference type="Proteomes" id="UP000218267"/>
    </source>
</evidence>
<evidence type="ECO:0000313" key="2">
    <source>
        <dbReference type="EMBL" id="BAX82466.1"/>
    </source>
</evidence>
<name>A0A1Y1CPV2_9BACT</name>
<protein>
    <submittedName>
        <fullName evidence="2">Bile acid:sodium symporter</fullName>
    </submittedName>
</protein>
<feature type="transmembrane region" description="Helical" evidence="1">
    <location>
        <begin position="7"/>
        <end position="25"/>
    </location>
</feature>
<feature type="transmembrane region" description="Helical" evidence="1">
    <location>
        <begin position="164"/>
        <end position="182"/>
    </location>
</feature>
<dbReference type="GO" id="GO:0005886">
    <property type="term" value="C:plasma membrane"/>
    <property type="evidence" value="ECO:0007669"/>
    <property type="project" value="TreeGrafter"/>
</dbReference>
<dbReference type="OrthoDB" id="9792271at2"/>
<sequence length="326" mass="36373">MKLKIDGFVVAIVGVIVTAYFFPQWGSKQSAIPFNLIGSIGISLIFFFYGLKLSPEKMKFGLKNWKLHLMVQTSTFILFPLLVLAFYPFFAGKADQTSWLAFMFLAALPSTVSSSVVMVSIAKGNIPAAIFNASISGLIGIVITPLWMSLFLQNAAADFDLGSTYLKLITEILLPVFLGVALQRYWGDFVRKHSRYLSLFDKSVILLIIFKSFAESFDEHIFSSVSGSDFLILLLAVLSLFSCIFFLTRFISMQMGFSLEDRITAQFCGTKKSLVHGTVFSKILFQNTLSIGMTLLPLMLFHFIQIFIISIVASRMARKQELAIAS</sequence>
<reference evidence="3" key="2">
    <citation type="journal article" date="2020" name="Antonie Van Leeuwenhoek">
        <title>Labilibaculum antarcticum sp. nov., a novel facultative anaerobic, psychrotorelant bacterium isolated from marine sediment of Antarctica.</title>
        <authorList>
            <person name="Watanabe M."/>
            <person name="Kojima H."/>
            <person name="Fukui M."/>
        </authorList>
    </citation>
    <scope>NUCLEOTIDE SEQUENCE [LARGE SCALE GENOMIC DNA]</scope>
    <source>
        <strain evidence="3">SPP2</strain>
    </source>
</reference>
<feature type="transmembrane region" description="Helical" evidence="1">
    <location>
        <begin position="129"/>
        <end position="152"/>
    </location>
</feature>
<dbReference type="PANTHER" id="PTHR18640:SF5">
    <property type="entry name" value="SODIUM_BILE ACID COTRANSPORTER 7"/>
    <property type="match status" value="1"/>
</dbReference>
<feature type="transmembrane region" description="Helical" evidence="1">
    <location>
        <begin position="31"/>
        <end position="49"/>
    </location>
</feature>
<dbReference type="EMBL" id="AP018042">
    <property type="protein sequence ID" value="BAX82466.1"/>
    <property type="molecule type" value="Genomic_DNA"/>
</dbReference>
<evidence type="ECO:0000256" key="1">
    <source>
        <dbReference type="SAM" id="Phobius"/>
    </source>
</evidence>
<reference evidence="2 3" key="1">
    <citation type="journal article" date="2018" name="Mar. Genomics">
        <title>Complete genome sequence of Marinifilaceae bacterium strain SPP2, isolated from the Antarctic marine sediment.</title>
        <authorList>
            <person name="Watanabe M."/>
            <person name="Kojima H."/>
            <person name="Fukui M."/>
        </authorList>
    </citation>
    <scope>NUCLEOTIDE SEQUENCE [LARGE SCALE GENOMIC DNA]</scope>
    <source>
        <strain evidence="2 3">SPP2</strain>
    </source>
</reference>
<organism evidence="2 3">
    <name type="scientific">Labilibaculum antarcticum</name>
    <dbReference type="NCBI Taxonomy" id="1717717"/>
    <lineage>
        <taxon>Bacteria</taxon>
        <taxon>Pseudomonadati</taxon>
        <taxon>Bacteroidota</taxon>
        <taxon>Bacteroidia</taxon>
        <taxon>Marinilabiliales</taxon>
        <taxon>Marinifilaceae</taxon>
        <taxon>Labilibaculum</taxon>
    </lineage>
</organism>
<feature type="transmembrane region" description="Helical" evidence="1">
    <location>
        <begin position="230"/>
        <end position="252"/>
    </location>
</feature>
<dbReference type="Proteomes" id="UP000218267">
    <property type="component" value="Chromosome"/>
</dbReference>
<gene>
    <name evidence="2" type="ORF">ALGA_4175</name>
</gene>
<dbReference type="InterPro" id="IPR038770">
    <property type="entry name" value="Na+/solute_symporter_sf"/>
</dbReference>
<feature type="transmembrane region" description="Helical" evidence="1">
    <location>
        <begin position="291"/>
        <end position="313"/>
    </location>
</feature>
<keyword evidence="1" id="KW-0472">Membrane</keyword>